<protein>
    <recommendedName>
        <fullName evidence="6">Putative mRNA interferase YoeB</fullName>
    </recommendedName>
</protein>
<reference evidence="7" key="1">
    <citation type="submission" date="2020-02" db="EMBL/GenBank/DDBJ databases">
        <authorList>
            <person name="Meier V. D."/>
        </authorList>
    </citation>
    <scope>NUCLEOTIDE SEQUENCE</scope>
    <source>
        <strain evidence="7">AVDCRST_MAG89</strain>
    </source>
</reference>
<evidence type="ECO:0000256" key="1">
    <source>
        <dbReference type="ARBA" id="ARBA00008172"/>
    </source>
</evidence>
<name>A0A6J4MAS5_9BACT</name>
<dbReference type="GO" id="GO:0045892">
    <property type="term" value="P:negative regulation of DNA-templated transcription"/>
    <property type="evidence" value="ECO:0007669"/>
    <property type="project" value="TreeGrafter"/>
</dbReference>
<dbReference type="Gene3D" id="3.30.2310.20">
    <property type="entry name" value="RelE-like"/>
    <property type="match status" value="1"/>
</dbReference>
<proteinExistence type="inferred from homology"/>
<dbReference type="AlphaFoldDB" id="A0A6J4MAS5"/>
<comment type="similarity">
    <text evidence="1">Belongs to the YoeB family.</text>
</comment>
<dbReference type="SUPFAM" id="SSF143011">
    <property type="entry name" value="RelE-like"/>
    <property type="match status" value="1"/>
</dbReference>
<dbReference type="PANTHER" id="PTHR38039:SF1">
    <property type="entry name" value="TOXIN YOEB"/>
    <property type="match status" value="1"/>
</dbReference>
<dbReference type="InterPro" id="IPR009614">
    <property type="entry name" value="YoeB_toxin"/>
</dbReference>
<keyword evidence="3" id="KW-0540">Nuclease</keyword>
<keyword evidence="2" id="KW-1277">Toxin-antitoxin system</keyword>
<keyword evidence="4" id="KW-0255">Endonuclease</keyword>
<organism evidence="7">
    <name type="scientific">uncultured Gemmatimonadota bacterium</name>
    <dbReference type="NCBI Taxonomy" id="203437"/>
    <lineage>
        <taxon>Bacteria</taxon>
        <taxon>Pseudomonadati</taxon>
        <taxon>Gemmatimonadota</taxon>
        <taxon>environmental samples</taxon>
    </lineage>
</organism>
<evidence type="ECO:0000256" key="4">
    <source>
        <dbReference type="ARBA" id="ARBA00022759"/>
    </source>
</evidence>
<dbReference type="Pfam" id="PF06769">
    <property type="entry name" value="YoeB_toxin"/>
    <property type="match status" value="1"/>
</dbReference>
<accession>A0A6J4MAS5</accession>
<dbReference type="GO" id="GO:0006401">
    <property type="term" value="P:RNA catabolic process"/>
    <property type="evidence" value="ECO:0007669"/>
    <property type="project" value="InterPro"/>
</dbReference>
<evidence type="ECO:0000256" key="6">
    <source>
        <dbReference type="ARBA" id="ARBA00030388"/>
    </source>
</evidence>
<evidence type="ECO:0000256" key="5">
    <source>
        <dbReference type="ARBA" id="ARBA00022801"/>
    </source>
</evidence>
<dbReference type="EMBL" id="CADCTV010000679">
    <property type="protein sequence ID" value="CAA9353271.1"/>
    <property type="molecule type" value="Genomic_DNA"/>
</dbReference>
<keyword evidence="5" id="KW-0378">Hydrolase</keyword>
<dbReference type="NCBIfam" id="TIGR02116">
    <property type="entry name" value="toxin_Txe_YoeB"/>
    <property type="match status" value="1"/>
</dbReference>
<dbReference type="PANTHER" id="PTHR38039">
    <property type="entry name" value="TOXIN YOEB"/>
    <property type="match status" value="1"/>
</dbReference>
<dbReference type="InterPro" id="IPR035093">
    <property type="entry name" value="RelE/ParE_toxin_dom_sf"/>
</dbReference>
<dbReference type="GO" id="GO:0016787">
    <property type="term" value="F:hydrolase activity"/>
    <property type="evidence" value="ECO:0007669"/>
    <property type="project" value="UniProtKB-KW"/>
</dbReference>
<sequence length="82" mass="9784">MLDEFRDDLAFWIGTQPRTALRIMRLVEEILRNPYTGTGKPEPLKHEGKGRWSRRITDEHRLVYYLTSVGTFFSEARNHYSR</sequence>
<dbReference type="GO" id="GO:0004519">
    <property type="term" value="F:endonuclease activity"/>
    <property type="evidence" value="ECO:0007669"/>
    <property type="project" value="UniProtKB-KW"/>
</dbReference>
<evidence type="ECO:0000313" key="7">
    <source>
        <dbReference type="EMBL" id="CAA9353271.1"/>
    </source>
</evidence>
<evidence type="ECO:0000256" key="3">
    <source>
        <dbReference type="ARBA" id="ARBA00022722"/>
    </source>
</evidence>
<gene>
    <name evidence="7" type="ORF">AVDCRST_MAG89-3261</name>
</gene>
<evidence type="ECO:0000256" key="2">
    <source>
        <dbReference type="ARBA" id="ARBA00022649"/>
    </source>
</evidence>